<dbReference type="Gene3D" id="1.10.437.10">
    <property type="entry name" value="Blc2-like"/>
    <property type="match status" value="1"/>
</dbReference>
<protein>
    <submittedName>
        <fullName evidence="5">Bcl-2-like protein</fullName>
    </submittedName>
</protein>
<name>A0A6C0PP00_HALDU</name>
<feature type="transmembrane region" description="Helical" evidence="3">
    <location>
        <begin position="198"/>
        <end position="216"/>
    </location>
</feature>
<keyword evidence="3" id="KW-0812">Transmembrane</keyword>
<dbReference type="InterPro" id="IPR046371">
    <property type="entry name" value="Bcl-2_BH1-3"/>
</dbReference>
<reference evidence="5" key="1">
    <citation type="submission" date="2019-06" db="EMBL/GenBank/DDBJ databases">
        <authorList>
            <person name="Adameyko K."/>
            <person name="Finoshin A."/>
            <person name="Kravchuk O."/>
            <person name="Mikhailov K."/>
            <person name="Gusev O."/>
            <person name="Shagimardanova E."/>
            <person name="Lyupina Y."/>
        </authorList>
    </citation>
    <scope>NUCLEOTIDE SEQUENCE</scope>
</reference>
<sequence length="223" mass="24069">MAGIPMANRVISGAVSGHYQTDTATLIVMKLVLEIVEDTEYQESVETVINKRTVASDIDSSANKDLIYVVVKKLRLLVEAFQESQLPSLLEQCDRLNVTHANARTRYNLTVQQLFHDGVTWGRVVLFCAFSVGYLVHVVRRDMAHLSDSVIKWTVGVFKSKLDPWIEQSGGWENFSAFADRVLAGSEGEQGSGLGGRLLAAAAVLGIAALAGLIVGRGGGGGH</sequence>
<accession>A0A6C0PP00</accession>
<dbReference type="EMBL" id="MN075809">
    <property type="protein sequence ID" value="QHX41455.1"/>
    <property type="molecule type" value="mRNA"/>
</dbReference>
<dbReference type="GO" id="GO:0008630">
    <property type="term" value="P:intrinsic apoptotic signaling pathway in response to DNA damage"/>
    <property type="evidence" value="ECO:0007669"/>
    <property type="project" value="TreeGrafter"/>
</dbReference>
<dbReference type="GO" id="GO:0001836">
    <property type="term" value="P:release of cytochrome c from mitochondria"/>
    <property type="evidence" value="ECO:0007669"/>
    <property type="project" value="TreeGrafter"/>
</dbReference>
<dbReference type="GO" id="GO:0005741">
    <property type="term" value="C:mitochondrial outer membrane"/>
    <property type="evidence" value="ECO:0007669"/>
    <property type="project" value="TreeGrafter"/>
</dbReference>
<keyword evidence="3" id="KW-0472">Membrane</keyword>
<dbReference type="InterPro" id="IPR002475">
    <property type="entry name" value="Bcl2-like"/>
</dbReference>
<dbReference type="InterPro" id="IPR036834">
    <property type="entry name" value="Bcl-2-like_sf"/>
</dbReference>
<evidence type="ECO:0000256" key="2">
    <source>
        <dbReference type="ARBA" id="ARBA00022703"/>
    </source>
</evidence>
<keyword evidence="2" id="KW-0053">Apoptosis</keyword>
<dbReference type="PRINTS" id="PR01862">
    <property type="entry name" value="BCL2FAMILY"/>
</dbReference>
<dbReference type="CDD" id="cd06845">
    <property type="entry name" value="Bcl-2_like"/>
    <property type="match status" value="1"/>
</dbReference>
<evidence type="ECO:0000313" key="5">
    <source>
        <dbReference type="EMBL" id="QHX41455.1"/>
    </source>
</evidence>
<organism evidence="5">
    <name type="scientific">Halisarca dujardinii</name>
    <name type="common">Dujardin's slime sponge</name>
    <dbReference type="NCBI Taxonomy" id="2583056"/>
    <lineage>
        <taxon>Eukaryota</taxon>
        <taxon>Metazoa</taxon>
        <taxon>Porifera</taxon>
        <taxon>Demospongiae</taxon>
        <taxon>Verongimorpha</taxon>
        <taxon>Chondrillida</taxon>
        <taxon>Halisarcidae</taxon>
        <taxon>Halisarca</taxon>
    </lineage>
</organism>
<evidence type="ECO:0000313" key="6">
    <source>
        <dbReference type="EMBL" id="QIZ30870.1"/>
    </source>
</evidence>
<dbReference type="PANTHER" id="PTHR11256">
    <property type="entry name" value="BCL-2 RELATED"/>
    <property type="match status" value="1"/>
</dbReference>
<dbReference type="GO" id="GO:0042981">
    <property type="term" value="P:regulation of apoptotic process"/>
    <property type="evidence" value="ECO:0007669"/>
    <property type="project" value="InterPro"/>
</dbReference>
<feature type="domain" description="Bcl-2 Bcl-2 homology region 1-3" evidence="4">
    <location>
        <begin position="74"/>
        <end position="172"/>
    </location>
</feature>
<dbReference type="PANTHER" id="PTHR11256:SF50">
    <property type="entry name" value="APOPTOSIS REGULATOR CED-9"/>
    <property type="match status" value="1"/>
</dbReference>
<dbReference type="Pfam" id="PF00452">
    <property type="entry name" value="Bcl-2"/>
    <property type="match status" value="1"/>
</dbReference>
<feature type="transmembrane region" description="Helical" evidence="3">
    <location>
        <begin position="120"/>
        <end position="139"/>
    </location>
</feature>
<dbReference type="AlphaFoldDB" id="A0A6C0PP00"/>
<gene>
    <name evidence="6" type="primary">BCL2</name>
</gene>
<dbReference type="PROSITE" id="PS50062">
    <property type="entry name" value="BCL2_FAMILY"/>
    <property type="match status" value="1"/>
</dbReference>
<dbReference type="SMART" id="SM00337">
    <property type="entry name" value="BCL"/>
    <property type="match status" value="1"/>
</dbReference>
<dbReference type="InterPro" id="IPR026298">
    <property type="entry name" value="Bcl-2_fam"/>
</dbReference>
<dbReference type="SUPFAM" id="SSF56854">
    <property type="entry name" value="Bcl-2 inhibitors of programmed cell death"/>
    <property type="match status" value="1"/>
</dbReference>
<evidence type="ECO:0000256" key="3">
    <source>
        <dbReference type="SAM" id="Phobius"/>
    </source>
</evidence>
<proteinExistence type="evidence at transcript level"/>
<comment type="similarity">
    <text evidence="1">Belongs to the Bcl-2 family.</text>
</comment>
<dbReference type="GO" id="GO:0051400">
    <property type="term" value="F:BH domain binding"/>
    <property type="evidence" value="ECO:0007669"/>
    <property type="project" value="TreeGrafter"/>
</dbReference>
<reference evidence="6" key="3">
    <citation type="journal article" date="2020" name="PLoS ONE">
        <title>Iron metabolic pathways in the processes of sponge plasticity.</title>
        <authorList>
            <person name="Finoshin A.D."/>
            <person name="Adameyko K.I."/>
            <person name="Mikhailov K.V."/>
            <person name="Kravchuk O.I."/>
            <person name="Georgiev A.A."/>
            <person name="Gornostaev N.G."/>
            <person name="Kosevich I.A."/>
            <person name="Mikhailov V.S."/>
            <person name="Gazizova G.R."/>
            <person name="Shagimardanova E.I."/>
            <person name="Gusev O.A."/>
            <person name="Lyupina Y.V."/>
        </authorList>
    </citation>
    <scope>NUCLEOTIDE SEQUENCE</scope>
</reference>
<reference evidence="6" key="2">
    <citation type="submission" date="2019-08" db="EMBL/GenBank/DDBJ databases">
        <authorList>
            <person name="Adameyko K."/>
            <person name="Finoshin A."/>
            <person name="Kravchuk O."/>
            <person name="Gusev O."/>
            <person name="Shagimardanova E."/>
            <person name="Lyupina Y."/>
        </authorList>
    </citation>
    <scope>NUCLEOTIDE SEQUENCE</scope>
</reference>
<dbReference type="EMBL" id="MN339455">
    <property type="protein sequence ID" value="QIZ30870.1"/>
    <property type="molecule type" value="mRNA"/>
</dbReference>
<dbReference type="GO" id="GO:0097192">
    <property type="term" value="P:extrinsic apoptotic signaling pathway in absence of ligand"/>
    <property type="evidence" value="ECO:0007669"/>
    <property type="project" value="TreeGrafter"/>
</dbReference>
<keyword evidence="3" id="KW-1133">Transmembrane helix</keyword>
<evidence type="ECO:0000256" key="1">
    <source>
        <dbReference type="ARBA" id="ARBA00009458"/>
    </source>
</evidence>
<evidence type="ECO:0000259" key="4">
    <source>
        <dbReference type="SMART" id="SM00337"/>
    </source>
</evidence>